<feature type="compositionally biased region" description="Basic and acidic residues" evidence="1">
    <location>
        <begin position="1"/>
        <end position="25"/>
    </location>
</feature>
<evidence type="ECO:0000313" key="4">
    <source>
        <dbReference type="Proteomes" id="UP001056500"/>
    </source>
</evidence>
<organism evidence="3 4">
    <name type="scientific">Brevibacillus ruminantium</name>
    <dbReference type="NCBI Taxonomy" id="2950604"/>
    <lineage>
        <taxon>Bacteria</taxon>
        <taxon>Bacillati</taxon>
        <taxon>Bacillota</taxon>
        <taxon>Bacilli</taxon>
        <taxon>Bacillales</taxon>
        <taxon>Paenibacillaceae</taxon>
        <taxon>Brevibacillus</taxon>
    </lineage>
</organism>
<evidence type="ECO:0000256" key="2">
    <source>
        <dbReference type="SAM" id="Phobius"/>
    </source>
</evidence>
<proteinExistence type="predicted"/>
<feature type="transmembrane region" description="Helical" evidence="2">
    <location>
        <begin position="89"/>
        <end position="106"/>
    </location>
</feature>
<keyword evidence="2" id="KW-0472">Membrane</keyword>
<gene>
    <name evidence="3" type="ORF">NDK47_26930</name>
</gene>
<evidence type="ECO:0000256" key="1">
    <source>
        <dbReference type="SAM" id="MobiDB-lite"/>
    </source>
</evidence>
<keyword evidence="2" id="KW-0812">Transmembrane</keyword>
<keyword evidence="2" id="KW-1133">Transmembrane helix</keyword>
<evidence type="ECO:0000313" key="3">
    <source>
        <dbReference type="EMBL" id="USG65690.1"/>
    </source>
</evidence>
<reference evidence="3" key="1">
    <citation type="submission" date="2022-06" db="EMBL/GenBank/DDBJ databases">
        <title>Genome sequencing of Brevibacillus sp. BB3-R1.</title>
        <authorList>
            <person name="Heo J."/>
            <person name="Lee D."/>
            <person name="Won M."/>
            <person name="Han B.-H."/>
            <person name="Hong S.-B."/>
            <person name="Kwon S.-W."/>
        </authorList>
    </citation>
    <scope>NUCLEOTIDE SEQUENCE</scope>
    <source>
        <strain evidence="3">BB3-R1</strain>
    </source>
</reference>
<sequence>MQDNPRHSELGKRDKKYKPTERRESEEADLYTEQQESEETELYSEQQESEETELYSEQQESEEEGPNPEPPGGSEESEQQPVKRKNKHVFWIGIIALVLTSYGLFFDRDKIEFVDSQTGIGMAAGTTLANFDSDVDMEPRNFTVKMKEGKTTSRMLIWDFAAEDGDIVTVKVDGNIIAENVGLLRKPAAIDIPVPSVVEIVGVKDGVGGITYGVKFPGEIANHTYFNVAPEGSANVYTITGP</sequence>
<keyword evidence="4" id="KW-1185">Reference proteome</keyword>
<feature type="compositionally biased region" description="Acidic residues" evidence="1">
    <location>
        <begin position="26"/>
        <end position="66"/>
    </location>
</feature>
<accession>A0ABY4WEV6</accession>
<protein>
    <submittedName>
        <fullName evidence="3">Uncharacterized protein</fullName>
    </submittedName>
</protein>
<name>A0ABY4WEV6_9BACL</name>
<dbReference type="RefSeq" id="WP_251872782.1">
    <property type="nucleotide sequence ID" value="NZ_CP098755.1"/>
</dbReference>
<dbReference type="Proteomes" id="UP001056500">
    <property type="component" value="Chromosome"/>
</dbReference>
<feature type="region of interest" description="Disordered" evidence="1">
    <location>
        <begin position="1"/>
        <end position="81"/>
    </location>
</feature>
<dbReference type="EMBL" id="CP098755">
    <property type="protein sequence ID" value="USG65690.1"/>
    <property type="molecule type" value="Genomic_DNA"/>
</dbReference>